<dbReference type="InterPro" id="IPR002048">
    <property type="entry name" value="EF_hand_dom"/>
</dbReference>
<dbReference type="Pfam" id="PF00787">
    <property type="entry name" value="PX"/>
    <property type="match status" value="1"/>
</dbReference>
<evidence type="ECO:0000256" key="2">
    <source>
        <dbReference type="SAM" id="MobiDB-lite"/>
    </source>
</evidence>
<evidence type="ECO:0000259" key="3">
    <source>
        <dbReference type="PROSITE" id="PS50195"/>
    </source>
</evidence>
<feature type="domain" description="PX" evidence="3">
    <location>
        <begin position="2"/>
        <end position="113"/>
    </location>
</feature>
<keyword evidence="1" id="KW-0106">Calcium</keyword>
<keyword evidence="6" id="KW-1185">Reference proteome</keyword>
<evidence type="ECO:0000259" key="4">
    <source>
        <dbReference type="PROSITE" id="PS50222"/>
    </source>
</evidence>
<gene>
    <name evidence="5" type="ORF">M0813_05029</name>
</gene>
<feature type="region of interest" description="Disordered" evidence="2">
    <location>
        <begin position="312"/>
        <end position="350"/>
    </location>
</feature>
<sequence length="350" mass="40809">MSTKLLITNFEIVKGKKKKKHIEYKLEVTENNNTRLVYRRYTQFKKLYGDLKKTFPKKKFSFPRKILFGNLKEKHIKERTKLLQSFLNIVISDRKFTNTISFKRFIGQDVKSFSRAIKQQSISSIQLDLNKNISKEILKLDGQIEIDFNLLSTVCEEKRSQSQMETLLDKKTCIHLLKQLGIQSKSSSKIFYKTVNSNQKSKMGIQKIFTSLIVFSSGKENQKIKLMFQIIDKNDEGTISIEDLSKMVSHLINFLYQYSRKEIGENEANSLMGNCFSENQEKKLNLDQFIKCSNQIGINNMLELRNFQESVDNSSDLEEKNENTKKSNNKEKKIKNQTQLTESSDSEILI</sequence>
<evidence type="ECO:0000256" key="1">
    <source>
        <dbReference type="ARBA" id="ARBA00022837"/>
    </source>
</evidence>
<dbReference type="InterPro" id="IPR018247">
    <property type="entry name" value="EF_Hand_1_Ca_BS"/>
</dbReference>
<dbReference type="SUPFAM" id="SSF47473">
    <property type="entry name" value="EF-hand"/>
    <property type="match status" value="1"/>
</dbReference>
<feature type="compositionally biased region" description="Basic and acidic residues" evidence="2">
    <location>
        <begin position="317"/>
        <end position="331"/>
    </location>
</feature>
<dbReference type="PROSITE" id="PS50195">
    <property type="entry name" value="PX"/>
    <property type="match status" value="1"/>
</dbReference>
<dbReference type="Proteomes" id="UP001150062">
    <property type="component" value="Unassembled WGS sequence"/>
</dbReference>
<dbReference type="EMBL" id="JAOAOG010000293">
    <property type="protein sequence ID" value="KAJ6232272.1"/>
    <property type="molecule type" value="Genomic_DNA"/>
</dbReference>
<dbReference type="SUPFAM" id="SSF64268">
    <property type="entry name" value="PX domain"/>
    <property type="match status" value="1"/>
</dbReference>
<dbReference type="InterPro" id="IPR011992">
    <property type="entry name" value="EF-hand-dom_pair"/>
</dbReference>
<feature type="domain" description="EF-hand" evidence="4">
    <location>
        <begin position="219"/>
        <end position="254"/>
    </location>
</feature>
<comment type="caution">
    <text evidence="5">The sequence shown here is derived from an EMBL/GenBank/DDBJ whole genome shotgun (WGS) entry which is preliminary data.</text>
</comment>
<dbReference type="SMART" id="SM00312">
    <property type="entry name" value="PX"/>
    <property type="match status" value="1"/>
</dbReference>
<evidence type="ECO:0000313" key="6">
    <source>
        <dbReference type="Proteomes" id="UP001150062"/>
    </source>
</evidence>
<evidence type="ECO:0000313" key="5">
    <source>
        <dbReference type="EMBL" id="KAJ6232272.1"/>
    </source>
</evidence>
<dbReference type="Gene3D" id="3.30.1520.10">
    <property type="entry name" value="Phox-like domain"/>
    <property type="match status" value="1"/>
</dbReference>
<dbReference type="InterPro" id="IPR036871">
    <property type="entry name" value="PX_dom_sf"/>
</dbReference>
<dbReference type="InterPro" id="IPR001683">
    <property type="entry name" value="PX_dom"/>
</dbReference>
<dbReference type="PROSITE" id="PS00018">
    <property type="entry name" value="EF_HAND_1"/>
    <property type="match status" value="1"/>
</dbReference>
<name>A0ABQ8XI02_9EUKA</name>
<reference evidence="5" key="1">
    <citation type="submission" date="2022-08" db="EMBL/GenBank/DDBJ databases">
        <title>Novel sulfate-reducing endosymbionts in the free-living metamonad Anaeramoeba.</title>
        <authorList>
            <person name="Jerlstrom-Hultqvist J."/>
            <person name="Cepicka I."/>
            <person name="Gallot-Lavallee L."/>
            <person name="Salas-Leiva D."/>
            <person name="Curtis B.A."/>
            <person name="Zahonova K."/>
            <person name="Pipaliya S."/>
            <person name="Dacks J."/>
            <person name="Roger A.J."/>
        </authorList>
    </citation>
    <scope>NUCLEOTIDE SEQUENCE</scope>
    <source>
        <strain evidence="5">Schooner1</strain>
    </source>
</reference>
<dbReference type="PROSITE" id="PS50222">
    <property type="entry name" value="EF_HAND_2"/>
    <property type="match status" value="1"/>
</dbReference>
<dbReference type="Gene3D" id="1.10.238.10">
    <property type="entry name" value="EF-hand"/>
    <property type="match status" value="1"/>
</dbReference>
<organism evidence="5 6">
    <name type="scientific">Anaeramoeba flamelloides</name>
    <dbReference type="NCBI Taxonomy" id="1746091"/>
    <lineage>
        <taxon>Eukaryota</taxon>
        <taxon>Metamonada</taxon>
        <taxon>Anaeramoebidae</taxon>
        <taxon>Anaeramoeba</taxon>
    </lineage>
</organism>
<protein>
    <submittedName>
        <fullName evidence="5">Sorting nexin-29-related</fullName>
    </submittedName>
</protein>
<accession>A0ABQ8XI02</accession>
<proteinExistence type="predicted"/>